<feature type="transmembrane region" description="Helical" evidence="1">
    <location>
        <begin position="58"/>
        <end position="77"/>
    </location>
</feature>
<accession>A0A1G2BM55</accession>
<comment type="caution">
    <text evidence="2">The sequence shown here is derived from an EMBL/GenBank/DDBJ whole genome shotgun (WGS) entry which is preliminary data.</text>
</comment>
<evidence type="ECO:0000256" key="1">
    <source>
        <dbReference type="SAM" id="Phobius"/>
    </source>
</evidence>
<organism evidence="2 3">
    <name type="scientific">Candidatus Komeilibacteria bacterium RIFCSPHIGHO2_01_FULL_52_14</name>
    <dbReference type="NCBI Taxonomy" id="1798549"/>
    <lineage>
        <taxon>Bacteria</taxon>
        <taxon>Candidatus Komeiliibacteriota</taxon>
    </lineage>
</organism>
<dbReference type="Proteomes" id="UP000177817">
    <property type="component" value="Unassembled WGS sequence"/>
</dbReference>
<gene>
    <name evidence="2" type="ORF">A2677_04045</name>
</gene>
<dbReference type="EMBL" id="MHKK01000015">
    <property type="protein sequence ID" value="OGY90172.1"/>
    <property type="molecule type" value="Genomic_DNA"/>
</dbReference>
<feature type="transmembrane region" description="Helical" evidence="1">
    <location>
        <begin position="198"/>
        <end position="216"/>
    </location>
</feature>
<proteinExistence type="predicted"/>
<keyword evidence="1" id="KW-0472">Membrane</keyword>
<feature type="transmembrane region" description="Helical" evidence="1">
    <location>
        <begin position="142"/>
        <end position="161"/>
    </location>
</feature>
<dbReference type="AlphaFoldDB" id="A0A1G2BM55"/>
<protein>
    <submittedName>
        <fullName evidence="2">Uncharacterized protein</fullName>
    </submittedName>
</protein>
<feature type="transmembrane region" description="Helical" evidence="1">
    <location>
        <begin position="83"/>
        <end position="101"/>
    </location>
</feature>
<feature type="transmembrane region" description="Helical" evidence="1">
    <location>
        <begin position="7"/>
        <end position="23"/>
    </location>
</feature>
<feature type="transmembrane region" description="Helical" evidence="1">
    <location>
        <begin position="29"/>
        <end position="51"/>
    </location>
</feature>
<feature type="transmembrane region" description="Helical" evidence="1">
    <location>
        <begin position="113"/>
        <end position="136"/>
    </location>
</feature>
<sequence>MKLIASYAFTLIYWIAFFSLVHLSPFTPVALLLFLICFIALAAMLSGRLFFKDAQLWAHLFLFFISSFLFLTILSSLTAKNLYILFFGLISGALLALVATYTERREQFASHQYLRLVTVSYLITFWQIVAFIYFLIISFSASYANALLLVGLLAYITIHGILSANYLKKSSPFLVTVVTILTTAEFFFFLTLLPLHHYIVATLTTIWLYFIIEMVITGQELSSRRRIFTFYIVLLCAIVALILASSRFIRF</sequence>
<feature type="transmembrane region" description="Helical" evidence="1">
    <location>
        <begin position="228"/>
        <end position="249"/>
    </location>
</feature>
<evidence type="ECO:0000313" key="2">
    <source>
        <dbReference type="EMBL" id="OGY90172.1"/>
    </source>
</evidence>
<keyword evidence="1" id="KW-1133">Transmembrane helix</keyword>
<keyword evidence="1" id="KW-0812">Transmembrane</keyword>
<reference evidence="2 3" key="1">
    <citation type="journal article" date="2016" name="Nat. Commun.">
        <title>Thousands of microbial genomes shed light on interconnected biogeochemical processes in an aquifer system.</title>
        <authorList>
            <person name="Anantharaman K."/>
            <person name="Brown C.T."/>
            <person name="Hug L.A."/>
            <person name="Sharon I."/>
            <person name="Castelle C.J."/>
            <person name="Probst A.J."/>
            <person name="Thomas B.C."/>
            <person name="Singh A."/>
            <person name="Wilkins M.J."/>
            <person name="Karaoz U."/>
            <person name="Brodie E.L."/>
            <person name="Williams K.H."/>
            <person name="Hubbard S.S."/>
            <person name="Banfield J.F."/>
        </authorList>
    </citation>
    <scope>NUCLEOTIDE SEQUENCE [LARGE SCALE GENOMIC DNA]</scope>
</reference>
<name>A0A1G2BM55_9BACT</name>
<feature type="transmembrane region" description="Helical" evidence="1">
    <location>
        <begin position="173"/>
        <end position="192"/>
    </location>
</feature>
<evidence type="ECO:0000313" key="3">
    <source>
        <dbReference type="Proteomes" id="UP000177817"/>
    </source>
</evidence>